<evidence type="ECO:0000259" key="1">
    <source>
        <dbReference type="Pfam" id="PF08955"/>
    </source>
</evidence>
<reference evidence="3" key="2">
    <citation type="submission" date="2021-04" db="EMBL/GenBank/DDBJ databases">
        <title>Brevibacillus composti FJAT-54423, complete genome.</title>
        <authorList>
            <person name="Tang R."/>
        </authorList>
    </citation>
    <scope>NUCLEOTIDE SEQUENCE</scope>
    <source>
        <strain evidence="3">FJAT-54424</strain>
    </source>
</reference>
<evidence type="ECO:0000313" key="2">
    <source>
        <dbReference type="EMBL" id="QQE73274.1"/>
    </source>
</evidence>
<evidence type="ECO:0000313" key="5">
    <source>
        <dbReference type="Proteomes" id="UP000677234"/>
    </source>
</evidence>
<dbReference type="EMBL" id="CP073708">
    <property type="protein sequence ID" value="QUO40355.1"/>
    <property type="molecule type" value="Genomic_DNA"/>
</dbReference>
<dbReference type="RefSeq" id="WP_198826900.1">
    <property type="nucleotide sequence ID" value="NZ_CP066308.1"/>
</dbReference>
<name>A0A7T5JMM5_9BACL</name>
<feature type="domain" description="Bypass of forespore C C-terminal" evidence="1">
    <location>
        <begin position="104"/>
        <end position="180"/>
    </location>
</feature>
<dbReference type="Gene3D" id="3.30.70.1740">
    <property type="entry name" value="Bypass-of-forespore C, C-terminal domain"/>
    <property type="match status" value="1"/>
</dbReference>
<organism evidence="2 4">
    <name type="scientific">Brevibacillus composti</name>
    <dbReference type="NCBI Taxonomy" id="2796470"/>
    <lineage>
        <taxon>Bacteria</taxon>
        <taxon>Bacillati</taxon>
        <taxon>Bacillota</taxon>
        <taxon>Bacilli</taxon>
        <taxon>Bacillales</taxon>
        <taxon>Paenibacillaceae</taxon>
        <taxon>Brevibacillus</taxon>
    </lineage>
</organism>
<reference evidence="2 4" key="1">
    <citation type="submission" date="2020-12" db="EMBL/GenBank/DDBJ databases">
        <title>strain FJAT-54423T represents a novel species of the genus Brevibacillus.</title>
        <authorList>
            <person name="Tang R."/>
        </authorList>
    </citation>
    <scope>NUCLEOTIDE SEQUENCE [LARGE SCALE GENOMIC DNA]</scope>
    <source>
        <strain evidence="2 4">FJAT-54423</strain>
    </source>
</reference>
<dbReference type="Proteomes" id="UP000677234">
    <property type="component" value="Chromosome"/>
</dbReference>
<accession>A0A7T5JMM5</accession>
<dbReference type="InterPro" id="IPR015050">
    <property type="entry name" value="BofC_C"/>
</dbReference>
<keyword evidence="5" id="KW-1185">Reference proteome</keyword>
<protein>
    <submittedName>
        <fullName evidence="2">BofC C-terminal domain-containing protein</fullName>
    </submittedName>
</protein>
<evidence type="ECO:0000313" key="3">
    <source>
        <dbReference type="EMBL" id="QUO40355.1"/>
    </source>
</evidence>
<evidence type="ECO:0000313" key="4">
    <source>
        <dbReference type="Proteomes" id="UP000595847"/>
    </source>
</evidence>
<dbReference type="InterPro" id="IPR038117">
    <property type="entry name" value="BofC_C_sf"/>
</dbReference>
<dbReference type="AlphaFoldDB" id="A0A7T5JMM5"/>
<proteinExistence type="predicted"/>
<gene>
    <name evidence="2" type="ORF">JD108_15355</name>
    <name evidence="3" type="ORF">KDJ56_15300</name>
</gene>
<dbReference type="KEGG" id="bcop:JD108_15355"/>
<dbReference type="EMBL" id="CP066308">
    <property type="protein sequence ID" value="QQE73274.1"/>
    <property type="molecule type" value="Genomic_DNA"/>
</dbReference>
<sequence>MRRQWMVYTAWSAALAAGLVGGFLAGKSVADTRSGAVSVATTADAGMMSGAYQVVFARTYLCGVKTEEVTKVPRSEVAQTLTAHQGWEIVAAEPDKLILLKRENDLAPECKENGYIGISADGMLTLFHGLPEEAEVIQTFYRISTEKMEARLSPEEIASLKKGIRIRDLAEYNSVLSTFGEFQIGAGDE</sequence>
<dbReference type="Pfam" id="PF08955">
    <property type="entry name" value="BofC_C"/>
    <property type="match status" value="1"/>
</dbReference>
<dbReference type="Proteomes" id="UP000595847">
    <property type="component" value="Chromosome"/>
</dbReference>